<evidence type="ECO:0000313" key="2">
    <source>
        <dbReference type="EMBL" id="OMO85191.1"/>
    </source>
</evidence>
<accession>A0A1R3IRK4</accession>
<dbReference type="Gramene" id="OMO85191">
    <property type="protein sequence ID" value="OMO85191"/>
    <property type="gene ID" value="CCACVL1_10369"/>
</dbReference>
<feature type="region of interest" description="Disordered" evidence="1">
    <location>
        <begin position="198"/>
        <end position="324"/>
    </location>
</feature>
<dbReference type="PANTHER" id="PTHR35218:SF9">
    <property type="entry name" value="ENDONUCLEASE_EXONUCLEASE_PHOSPHATASE DOMAIN-CONTAINING PROTEIN"/>
    <property type="match status" value="1"/>
</dbReference>
<comment type="caution">
    <text evidence="2">The sequence shown here is derived from an EMBL/GenBank/DDBJ whole genome shotgun (WGS) entry which is preliminary data.</text>
</comment>
<dbReference type="Gene3D" id="2.60.120.330">
    <property type="entry name" value="B-lactam Antibiotic, Isopenicillin N Synthase, Chain"/>
    <property type="match status" value="1"/>
</dbReference>
<evidence type="ECO:0000256" key="1">
    <source>
        <dbReference type="SAM" id="MobiDB-lite"/>
    </source>
</evidence>
<reference evidence="2 3" key="1">
    <citation type="submission" date="2013-09" db="EMBL/GenBank/DDBJ databases">
        <title>Corchorus capsularis genome sequencing.</title>
        <authorList>
            <person name="Alam M."/>
            <person name="Haque M.S."/>
            <person name="Islam M.S."/>
            <person name="Emdad E.M."/>
            <person name="Islam M.M."/>
            <person name="Ahmed B."/>
            <person name="Halim A."/>
            <person name="Hossen Q.M.M."/>
            <person name="Hossain M.Z."/>
            <person name="Ahmed R."/>
            <person name="Khan M.M."/>
            <person name="Islam R."/>
            <person name="Rashid M.M."/>
            <person name="Khan S.A."/>
            <person name="Rahman M.S."/>
            <person name="Alam M."/>
        </authorList>
    </citation>
    <scope>NUCLEOTIDE SEQUENCE [LARGE SCALE GENOMIC DNA]</scope>
    <source>
        <strain evidence="3">cv. CVL-1</strain>
        <tissue evidence="2">Whole seedling</tissue>
    </source>
</reference>
<name>A0A1R3IRK4_COCAP</name>
<feature type="compositionally biased region" description="Gly residues" evidence="1">
    <location>
        <begin position="240"/>
        <end position="255"/>
    </location>
</feature>
<feature type="compositionally biased region" description="Polar residues" evidence="1">
    <location>
        <begin position="279"/>
        <end position="296"/>
    </location>
</feature>
<dbReference type="STRING" id="210143.A0A1R3IRK4"/>
<dbReference type="InterPro" id="IPR027443">
    <property type="entry name" value="IPNS-like_sf"/>
</dbReference>
<organism evidence="2 3">
    <name type="scientific">Corchorus capsularis</name>
    <name type="common">Jute</name>
    <dbReference type="NCBI Taxonomy" id="210143"/>
    <lineage>
        <taxon>Eukaryota</taxon>
        <taxon>Viridiplantae</taxon>
        <taxon>Streptophyta</taxon>
        <taxon>Embryophyta</taxon>
        <taxon>Tracheophyta</taxon>
        <taxon>Spermatophyta</taxon>
        <taxon>Magnoliopsida</taxon>
        <taxon>eudicotyledons</taxon>
        <taxon>Gunneridae</taxon>
        <taxon>Pentapetalae</taxon>
        <taxon>rosids</taxon>
        <taxon>malvids</taxon>
        <taxon>Malvales</taxon>
        <taxon>Malvaceae</taxon>
        <taxon>Grewioideae</taxon>
        <taxon>Apeibeae</taxon>
        <taxon>Corchorus</taxon>
    </lineage>
</organism>
<dbReference type="EMBL" id="AWWV01009634">
    <property type="protein sequence ID" value="OMO85191.1"/>
    <property type="molecule type" value="Genomic_DNA"/>
</dbReference>
<dbReference type="PANTHER" id="PTHR35218">
    <property type="entry name" value="RNASE H DOMAIN-CONTAINING PROTEIN"/>
    <property type="match status" value="1"/>
</dbReference>
<gene>
    <name evidence="2" type="ORF">CCACVL1_10369</name>
</gene>
<keyword evidence="3" id="KW-1185">Reference proteome</keyword>
<dbReference type="SUPFAM" id="SSF51197">
    <property type="entry name" value="Clavaminate synthase-like"/>
    <property type="match status" value="1"/>
</dbReference>
<feature type="compositionally biased region" description="Basic and acidic residues" evidence="1">
    <location>
        <begin position="210"/>
        <end position="224"/>
    </location>
</feature>
<proteinExistence type="predicted"/>
<dbReference type="Proteomes" id="UP000188268">
    <property type="component" value="Unassembled WGS sequence"/>
</dbReference>
<protein>
    <recommendedName>
        <fullName evidence="4">Non-haem dioxygenase N-terminal domain-containing protein</fullName>
    </recommendedName>
</protein>
<evidence type="ECO:0000313" key="3">
    <source>
        <dbReference type="Proteomes" id="UP000188268"/>
    </source>
</evidence>
<sequence>MEAMVPKSDQATKITSVKALAELPGLTSIPSVYNSIASHDDDQITVYPDIHDFSINIPLIDFSLLTSNNPDERFRIIQQLKEACQDWGVFMADPNSITIYLASLPDASTIPPSIPSLNADSASRVTSLPLLSSVNHSSPPKTFSSLQPFHFPPSIQPICSHERSTSTSALPHPWPHSPHYSAIGEYCGCKVSEQALPPIGQENGTNMQASDRKSEHARPRRGGELNEMDGDQGIHHAVGGDDGPASGYGSGGGAHCDGDHARGPKTVPPRRKQKENLHSGKQVSGSHSGWPRNSRSLLLRQVPSAARKRHSGAPNRNSGRVRQSAAFRREVELACKELRPRELQHFCAHEDNFSYNARGAASPQFRRTVRELRDKHLPDIFIVTETRMAGQRAQDIRDSFGFDGMAWVDPKGFSDGICLLWDTAELEAEFVSKSNQEITLVFKVTNERLLQLQIVPHLQGSESSC</sequence>
<dbReference type="AlphaFoldDB" id="A0A1R3IRK4"/>
<evidence type="ECO:0008006" key="4">
    <source>
        <dbReference type="Google" id="ProtNLM"/>
    </source>
</evidence>